<feature type="region of interest" description="Disordered" evidence="1">
    <location>
        <begin position="236"/>
        <end position="278"/>
    </location>
</feature>
<proteinExistence type="predicted"/>
<protein>
    <recommendedName>
        <fullName evidence="4">CCHC-type domain-containing protein</fullName>
    </recommendedName>
</protein>
<sequence>MDEDNIIPDVEVVMRDFYMNIDLEVEFLEKRLSKHRDNESDDDIEELDVIDNDQWDSLDEGSDTYWKMRAVIKELGKEIRCSQGEIHKIMDQIESNLTIPVRALQESLQKEYQVGFFIHKSTNPDIIVNLEFDSEPNPSRAVSNMLLNNICEVFNSKLIEGRDKPLITCLEYIREYMMKRICLNDKANNGEKVRVLHTYAHRMHWLETWKATYVYKVELIKGQAMCPMSECPIKITPPLHHNQPRRTKKKRKQSIEEKSQMKGDNGASGGGSQIHVANRSGKLTRKFIKVTCRKCKNKGHNARTCKVQGGN</sequence>
<evidence type="ECO:0000256" key="1">
    <source>
        <dbReference type="SAM" id="MobiDB-lite"/>
    </source>
</evidence>
<gene>
    <name evidence="2" type="ORF">LSALG_LOCUS41189</name>
</gene>
<keyword evidence="3" id="KW-1185">Reference proteome</keyword>
<evidence type="ECO:0008006" key="4">
    <source>
        <dbReference type="Google" id="ProtNLM"/>
    </source>
</evidence>
<dbReference type="EMBL" id="OX465085">
    <property type="protein sequence ID" value="CAI9302713.1"/>
    <property type="molecule type" value="Genomic_DNA"/>
</dbReference>
<reference evidence="2" key="1">
    <citation type="submission" date="2023-04" db="EMBL/GenBank/DDBJ databases">
        <authorList>
            <person name="Vijverberg K."/>
            <person name="Xiong W."/>
            <person name="Schranz E."/>
        </authorList>
    </citation>
    <scope>NUCLEOTIDE SEQUENCE</scope>
</reference>
<dbReference type="PANTHER" id="PTHR31973:SF190">
    <property type="entry name" value="MULE TRANSPOSASE DOMAIN-CONTAINING PROTEIN"/>
    <property type="match status" value="1"/>
</dbReference>
<dbReference type="Proteomes" id="UP001177003">
    <property type="component" value="Chromosome 9"/>
</dbReference>
<accession>A0AA36EP70</accession>
<evidence type="ECO:0000313" key="3">
    <source>
        <dbReference type="Proteomes" id="UP001177003"/>
    </source>
</evidence>
<name>A0AA36EP70_LACSI</name>
<dbReference type="PANTHER" id="PTHR31973">
    <property type="entry name" value="POLYPROTEIN, PUTATIVE-RELATED"/>
    <property type="match status" value="1"/>
</dbReference>
<organism evidence="2 3">
    <name type="scientific">Lactuca saligna</name>
    <name type="common">Willowleaf lettuce</name>
    <dbReference type="NCBI Taxonomy" id="75948"/>
    <lineage>
        <taxon>Eukaryota</taxon>
        <taxon>Viridiplantae</taxon>
        <taxon>Streptophyta</taxon>
        <taxon>Embryophyta</taxon>
        <taxon>Tracheophyta</taxon>
        <taxon>Spermatophyta</taxon>
        <taxon>Magnoliopsida</taxon>
        <taxon>eudicotyledons</taxon>
        <taxon>Gunneridae</taxon>
        <taxon>Pentapetalae</taxon>
        <taxon>asterids</taxon>
        <taxon>campanulids</taxon>
        <taxon>Asterales</taxon>
        <taxon>Asteraceae</taxon>
        <taxon>Cichorioideae</taxon>
        <taxon>Cichorieae</taxon>
        <taxon>Lactucinae</taxon>
        <taxon>Lactuca</taxon>
    </lineage>
</organism>
<evidence type="ECO:0000313" key="2">
    <source>
        <dbReference type="EMBL" id="CAI9302713.1"/>
    </source>
</evidence>
<dbReference type="AlphaFoldDB" id="A0AA36EP70"/>
<feature type="compositionally biased region" description="Basic residues" evidence="1">
    <location>
        <begin position="242"/>
        <end position="252"/>
    </location>
</feature>